<evidence type="ECO:0000259" key="4">
    <source>
        <dbReference type="Pfam" id="PF01656"/>
    </source>
</evidence>
<feature type="region of interest" description="Disordered" evidence="3">
    <location>
        <begin position="1"/>
        <end position="27"/>
    </location>
</feature>
<dbReference type="SUPFAM" id="SSF52540">
    <property type="entry name" value="P-loop containing nucleoside triphosphate hydrolases"/>
    <property type="match status" value="1"/>
</dbReference>
<keyword evidence="6" id="KW-1185">Reference proteome</keyword>
<organism evidence="5 6">
    <name type="scientific">Allopontixanthobacter sediminis</name>
    <dbReference type="NCBI Taxonomy" id="1689985"/>
    <lineage>
        <taxon>Bacteria</taxon>
        <taxon>Pseudomonadati</taxon>
        <taxon>Pseudomonadota</taxon>
        <taxon>Alphaproteobacteria</taxon>
        <taxon>Sphingomonadales</taxon>
        <taxon>Erythrobacteraceae</taxon>
        <taxon>Allopontixanthobacter</taxon>
    </lineage>
</organism>
<dbReference type="PANTHER" id="PTHR32309">
    <property type="entry name" value="TYROSINE-PROTEIN KINASE"/>
    <property type="match status" value="1"/>
</dbReference>
<dbReference type="InterPro" id="IPR027417">
    <property type="entry name" value="P-loop_NTPase"/>
</dbReference>
<dbReference type="Gene3D" id="3.40.50.300">
    <property type="entry name" value="P-loop containing nucleotide triphosphate hydrolases"/>
    <property type="match status" value="1"/>
</dbReference>
<evidence type="ECO:0000313" key="5">
    <source>
        <dbReference type="EMBL" id="MXP44633.1"/>
    </source>
</evidence>
<sequence>MNSRPDLPQPFSGATKESRISPLPGIGEVPEIAQPEISQKLVGFESKDARSRTFNLLRSQLIKKLAASSGRLIGVTSPAPNAGKSFVASNLAASMSQLSSKQTVLIDLDLRRSTVAEIFGLEGPEGLTDYLLGEEVPLSSIGRRIGTSNLIVYPTFPTPVNSAELMVSDRLLELIRRARALSDDAIVIFDLPPVFANDDAMLVAEHLDGILLVVEQGVTTKKQLESSMQLLHPTPMLGTVFNRFTGGIADPYGYGGKYDNYYSD</sequence>
<comment type="caution">
    <text evidence="5">The sequence shown here is derived from an EMBL/GenBank/DDBJ whole genome shotgun (WGS) entry which is preliminary data.</text>
</comment>
<reference evidence="5 6" key="1">
    <citation type="submission" date="2019-12" db="EMBL/GenBank/DDBJ databases">
        <title>Genomic-based taxomic classification of the family Erythrobacteraceae.</title>
        <authorList>
            <person name="Xu L."/>
        </authorList>
    </citation>
    <scope>NUCLEOTIDE SEQUENCE [LARGE SCALE GENOMIC DNA]</scope>
    <source>
        <strain evidence="5 6">KCTC 42453</strain>
    </source>
</reference>
<dbReference type="OrthoDB" id="9775724at2"/>
<evidence type="ECO:0000256" key="1">
    <source>
        <dbReference type="ARBA" id="ARBA00022741"/>
    </source>
</evidence>
<evidence type="ECO:0000313" key="6">
    <source>
        <dbReference type="Proteomes" id="UP000431922"/>
    </source>
</evidence>
<keyword evidence="2" id="KW-0067">ATP-binding</keyword>
<dbReference type="Proteomes" id="UP000431922">
    <property type="component" value="Unassembled WGS sequence"/>
</dbReference>
<dbReference type="RefSeq" id="WP_160756205.1">
    <property type="nucleotide sequence ID" value="NZ_WTYL01000002.1"/>
</dbReference>
<dbReference type="Pfam" id="PF01656">
    <property type="entry name" value="CbiA"/>
    <property type="match status" value="1"/>
</dbReference>
<keyword evidence="1" id="KW-0547">Nucleotide-binding</keyword>
<dbReference type="CDD" id="cd05387">
    <property type="entry name" value="BY-kinase"/>
    <property type="match status" value="1"/>
</dbReference>
<evidence type="ECO:0000256" key="2">
    <source>
        <dbReference type="ARBA" id="ARBA00022840"/>
    </source>
</evidence>
<dbReference type="EMBL" id="WTYL01000002">
    <property type="protein sequence ID" value="MXP44633.1"/>
    <property type="molecule type" value="Genomic_DNA"/>
</dbReference>
<evidence type="ECO:0000256" key="3">
    <source>
        <dbReference type="SAM" id="MobiDB-lite"/>
    </source>
</evidence>
<dbReference type="InterPro" id="IPR002586">
    <property type="entry name" value="CobQ/CobB/MinD/ParA_Nub-bd_dom"/>
</dbReference>
<feature type="domain" description="CobQ/CobB/MinD/ParA nucleotide binding" evidence="4">
    <location>
        <begin position="75"/>
        <end position="246"/>
    </location>
</feature>
<dbReference type="AlphaFoldDB" id="A0A845AYQ8"/>
<dbReference type="InterPro" id="IPR050445">
    <property type="entry name" value="Bact_polysacc_biosynth/exp"/>
</dbReference>
<accession>A0A845AYQ8</accession>
<gene>
    <name evidence="5" type="ORF">GRI65_09215</name>
</gene>
<name>A0A845AYQ8_9SPHN</name>
<dbReference type="PANTHER" id="PTHR32309:SF31">
    <property type="entry name" value="CAPSULAR EXOPOLYSACCHARIDE FAMILY"/>
    <property type="match status" value="1"/>
</dbReference>
<proteinExistence type="predicted"/>
<dbReference type="InterPro" id="IPR005702">
    <property type="entry name" value="Wzc-like_C"/>
</dbReference>
<protein>
    <submittedName>
        <fullName evidence="5">Chromosome partitioning protein</fullName>
    </submittedName>
</protein>